<dbReference type="PANTHER" id="PTHR45913">
    <property type="entry name" value="EPM2A-INTERACTING PROTEIN 1"/>
    <property type="match status" value="1"/>
</dbReference>
<proteinExistence type="predicted"/>
<keyword evidence="3" id="KW-1185">Reference proteome</keyword>
<dbReference type="EMBL" id="BGPR01061441">
    <property type="protein sequence ID" value="GBO37112.1"/>
    <property type="molecule type" value="Genomic_DNA"/>
</dbReference>
<protein>
    <submittedName>
        <fullName evidence="2">General transcription factor II-I repeat domain-containing protein 2A</fullName>
    </submittedName>
</protein>
<gene>
    <name evidence="2" type="primary">GTF2IRD2_59</name>
    <name evidence="1" type="synonym">GTF2IRD2_7</name>
    <name evidence="1" type="ORF">AVEN_20545_1</name>
    <name evidence="2" type="ORF">AVEN_31773_1</name>
</gene>
<organism evidence="2 3">
    <name type="scientific">Araneus ventricosus</name>
    <name type="common">Orbweaver spider</name>
    <name type="synonym">Epeira ventricosa</name>
    <dbReference type="NCBI Taxonomy" id="182803"/>
    <lineage>
        <taxon>Eukaryota</taxon>
        <taxon>Metazoa</taxon>
        <taxon>Ecdysozoa</taxon>
        <taxon>Arthropoda</taxon>
        <taxon>Chelicerata</taxon>
        <taxon>Arachnida</taxon>
        <taxon>Araneae</taxon>
        <taxon>Araneomorphae</taxon>
        <taxon>Entelegynae</taxon>
        <taxon>Araneoidea</taxon>
        <taxon>Araneidae</taxon>
        <taxon>Araneus</taxon>
    </lineage>
</organism>
<dbReference type="EMBL" id="BGPR01061440">
    <property type="protein sequence ID" value="GBO37109.1"/>
    <property type="molecule type" value="Genomic_DNA"/>
</dbReference>
<dbReference type="PANTHER" id="PTHR45913:SF10">
    <property type="entry name" value="DUF4371 DOMAIN-CONTAINING PROTEIN"/>
    <property type="match status" value="1"/>
</dbReference>
<reference evidence="2 3" key="1">
    <citation type="journal article" date="2019" name="Sci. Rep.">
        <title>Orb-weaving spider Araneus ventricosus genome elucidates the spidroin gene catalogue.</title>
        <authorList>
            <person name="Kono N."/>
            <person name="Nakamura H."/>
            <person name="Ohtoshi R."/>
            <person name="Moran D.A.P."/>
            <person name="Shinohara A."/>
            <person name="Yoshida Y."/>
            <person name="Fujiwara M."/>
            <person name="Mori M."/>
            <person name="Tomita M."/>
            <person name="Arakawa K."/>
        </authorList>
    </citation>
    <scope>NUCLEOTIDE SEQUENCE [LARGE SCALE GENOMIC DNA]</scope>
</reference>
<name>A0A4Y2WLB7_ARAVE</name>
<dbReference type="OrthoDB" id="6611647at2759"/>
<dbReference type="AlphaFoldDB" id="A0A4Y2WLB7"/>
<evidence type="ECO:0000313" key="3">
    <source>
        <dbReference type="Proteomes" id="UP000499080"/>
    </source>
</evidence>
<dbReference type="Proteomes" id="UP000499080">
    <property type="component" value="Unassembled WGS sequence"/>
</dbReference>
<comment type="caution">
    <text evidence="2">The sequence shown here is derived from an EMBL/GenBank/DDBJ whole genome shotgun (WGS) entry which is preliminary data.</text>
</comment>
<sequence length="378" mass="43354">MLNNWVQSSNNVNLASFAVSLEIAKRGKPLTDGEYVKNCFISASEELFRDFKNKAEIMKKIKDLPLSAKTVQDRTAKMSSNVTHMQVEDIQLASALSLTIDESCDIKDTQQVTLSVRYMSSKGPKEELLGLLPLSGQTRGEDVANDVQKCLEDNGIDINKIVSLATDGTRSMTGIHKGVTVILRKKINHEILTFHCIIHQEALCAQTFPAEIVEVMNFVIKIINRILAKALYHRQFKYFLEEIDSKFSDLFLHNKVRWLSRGNVLQRFALFLSEIKTFLNEKSIDHPELEEDKWLQKFNFMVDTTMKLNELNLKLKGKSNPDYALLEKVVCFEKKLLLFVEDMESGKLLHFKNLKQYRDETNATIDTNELLQHSFKKT</sequence>
<accession>A0A4Y2WLB7</accession>
<dbReference type="SUPFAM" id="SSF53098">
    <property type="entry name" value="Ribonuclease H-like"/>
    <property type="match status" value="1"/>
</dbReference>
<evidence type="ECO:0000313" key="1">
    <source>
        <dbReference type="EMBL" id="GBO37109.1"/>
    </source>
</evidence>
<evidence type="ECO:0000313" key="2">
    <source>
        <dbReference type="EMBL" id="GBO37112.1"/>
    </source>
</evidence>
<dbReference type="InterPro" id="IPR012337">
    <property type="entry name" value="RNaseH-like_sf"/>
</dbReference>